<reference evidence="3 4" key="2">
    <citation type="journal article" date="2022" name="Mar. Drugs">
        <title>Bioassay-Guided Fractionation Leads to the Detection of Cholic Acid Generated by the Rare Thalassomonas sp.</title>
        <authorList>
            <person name="Pheiffer F."/>
            <person name="Schneider Y.K."/>
            <person name="Hansen E.H."/>
            <person name="Andersen J.H."/>
            <person name="Isaksson J."/>
            <person name="Busche T."/>
            <person name="R C."/>
            <person name="Kalinowski J."/>
            <person name="Zyl L.V."/>
            <person name="Trindade M."/>
        </authorList>
    </citation>
    <scope>NUCLEOTIDE SEQUENCE [LARGE SCALE GENOMIC DNA]</scope>
    <source>
        <strain evidence="3 4">XOM25</strain>
    </source>
</reference>
<dbReference type="Proteomes" id="UP000032352">
    <property type="component" value="Chromosome pTvir"/>
</dbReference>
<feature type="signal peptide" evidence="1">
    <location>
        <begin position="1"/>
        <end position="21"/>
    </location>
</feature>
<dbReference type="KEGG" id="tvd:SG34_033625"/>
<keyword evidence="1" id="KW-0732">Signal</keyword>
<dbReference type="EMBL" id="CP059734">
    <property type="protein sequence ID" value="WDE08835.1"/>
    <property type="molecule type" value="Genomic_DNA"/>
</dbReference>
<protein>
    <submittedName>
        <fullName evidence="3">Alpha/beta fold hydrolase</fullName>
    </submittedName>
</protein>
<organism evidence="3 4">
    <name type="scientific">Thalassomonas viridans</name>
    <dbReference type="NCBI Taxonomy" id="137584"/>
    <lineage>
        <taxon>Bacteria</taxon>
        <taxon>Pseudomonadati</taxon>
        <taxon>Pseudomonadota</taxon>
        <taxon>Gammaproteobacteria</taxon>
        <taxon>Alteromonadales</taxon>
        <taxon>Colwelliaceae</taxon>
        <taxon>Thalassomonas</taxon>
    </lineage>
</organism>
<feature type="chain" id="PRO_5041986969" evidence="1">
    <location>
        <begin position="22"/>
        <end position="268"/>
    </location>
</feature>
<proteinExistence type="predicted"/>
<dbReference type="InterPro" id="IPR000073">
    <property type="entry name" value="AB_hydrolase_1"/>
</dbReference>
<accession>A0AAF0CDV2</accession>
<dbReference type="GO" id="GO:0016787">
    <property type="term" value="F:hydrolase activity"/>
    <property type="evidence" value="ECO:0007669"/>
    <property type="project" value="UniProtKB-KW"/>
</dbReference>
<evidence type="ECO:0000256" key="1">
    <source>
        <dbReference type="SAM" id="SignalP"/>
    </source>
</evidence>
<dbReference type="RefSeq" id="WP_044841012.1">
    <property type="nucleotide sequence ID" value="NZ_CP059734.1"/>
</dbReference>
<feature type="domain" description="AB hydrolase-1" evidence="2">
    <location>
        <begin position="67"/>
        <end position="251"/>
    </location>
</feature>
<reference evidence="3 4" key="1">
    <citation type="journal article" date="2015" name="Genome Announc.">
        <title>Draft Genome Sequences of Marine Isolates of Thalassomonas viridans and Thalassomonas actiniarum.</title>
        <authorList>
            <person name="Olonade I."/>
            <person name="van Zyl L.J."/>
            <person name="Trindade M."/>
        </authorList>
    </citation>
    <scope>NUCLEOTIDE SEQUENCE [LARGE SCALE GENOMIC DNA]</scope>
    <source>
        <strain evidence="3 4">XOM25</strain>
    </source>
</reference>
<dbReference type="SUPFAM" id="SSF53474">
    <property type="entry name" value="alpha/beta-Hydrolases"/>
    <property type="match status" value="1"/>
</dbReference>
<name>A0AAF0CDV2_9GAMM</name>
<dbReference type="InterPro" id="IPR029058">
    <property type="entry name" value="AB_hydrolase_fold"/>
</dbReference>
<dbReference type="Pfam" id="PF00561">
    <property type="entry name" value="Abhydrolase_1"/>
    <property type="match status" value="1"/>
</dbReference>
<gene>
    <name evidence="3" type="ORF">SG34_033625</name>
</gene>
<keyword evidence="4" id="KW-1185">Reference proteome</keyword>
<sequence length="268" mass="29650">MKSVVASIGILIMLISFSLHASTECNNIESEVFANGACTVIETYKSSILSASPTLAIVLHGDAPFWNPNVQYRVAQYLANNQKNVISIGMLRPGYTDDFNRQSDGERGETVGDNYDDKRVRQIGSSIEVLKEHYKAQKIVVIGHSGGAAITAKVSALFPELVNHAVIISCPCNINAWRKDMLKRNEYELFKGDLNISSPLELAKKVSVNTKVDLIVGKDDDNTKPYLTKQYYEALKKHGKNVYLQTIEGDHNIFQGKQVIATMLAAIE</sequence>
<evidence type="ECO:0000259" key="2">
    <source>
        <dbReference type="Pfam" id="PF00561"/>
    </source>
</evidence>
<dbReference type="Gene3D" id="3.40.50.1820">
    <property type="entry name" value="alpha/beta hydrolase"/>
    <property type="match status" value="1"/>
</dbReference>
<evidence type="ECO:0000313" key="3">
    <source>
        <dbReference type="EMBL" id="WDE08835.1"/>
    </source>
</evidence>
<dbReference type="AlphaFoldDB" id="A0AAF0CDV2"/>
<keyword evidence="3" id="KW-0378">Hydrolase</keyword>
<evidence type="ECO:0000313" key="4">
    <source>
        <dbReference type="Proteomes" id="UP000032352"/>
    </source>
</evidence>